<evidence type="ECO:0000256" key="3">
    <source>
        <dbReference type="ARBA" id="ARBA00013368"/>
    </source>
</evidence>
<keyword evidence="8" id="KW-1185">Reference proteome</keyword>
<feature type="coiled-coil region" evidence="4">
    <location>
        <begin position="324"/>
        <end position="486"/>
    </location>
</feature>
<feature type="compositionally biased region" description="Basic and acidic residues" evidence="5">
    <location>
        <begin position="527"/>
        <end position="554"/>
    </location>
</feature>
<organism evidence="7 8">
    <name type="scientific">Streptoalloteichus tenebrarius (strain ATCC 17920 / DSM 40477 / JCM 4838 / CBS 697.72 / NBRC 16177 / NCIMB 11028 / NRRL B-12390 / A12253. 1 / ISP 5477)</name>
    <name type="common">Streptomyces tenebrarius</name>
    <dbReference type="NCBI Taxonomy" id="1933"/>
    <lineage>
        <taxon>Bacteria</taxon>
        <taxon>Bacillati</taxon>
        <taxon>Actinomycetota</taxon>
        <taxon>Actinomycetes</taxon>
        <taxon>Pseudonocardiales</taxon>
        <taxon>Pseudonocardiaceae</taxon>
        <taxon>Streptoalloteichus</taxon>
    </lineage>
</organism>
<evidence type="ECO:0000259" key="6">
    <source>
        <dbReference type="Pfam" id="PF13476"/>
    </source>
</evidence>
<keyword evidence="7" id="KW-0269">Exonuclease</keyword>
<dbReference type="InterPro" id="IPR027417">
    <property type="entry name" value="P-loop_NTPase"/>
</dbReference>
<dbReference type="Pfam" id="PF13476">
    <property type="entry name" value="AAA_23"/>
    <property type="match status" value="1"/>
</dbReference>
<evidence type="ECO:0000313" key="8">
    <source>
        <dbReference type="Proteomes" id="UP001205311"/>
    </source>
</evidence>
<sequence length="985" mass="107143">MRLHRLELSAFGPYPRREVVDFDALGADGLFLLHGDTGAGKTTLLDAVAFALFGRVPGARETLKAGELRCRLADPDTPTEVALELTVQGHRLRISRSPEYERPKKRGEGTTKQQAKASLTWLSVPGGGTPPDGATRVDEVARTVQRLLGMSAEQFFQVVLLPQGEFARFLRADTTQREQVLERLFGTERFLDVEKWFEERRRERNRELQARQRSALELAARVAQAAGEERPEEPDVPWLDDLVARTGEAAERAATDERAARADLAAVEAELTARAELAERVRRVRQASDELAALAARRGELVAWEAERDAAHRALPVLTARRGLLRANDALDSARADVERATERARALGWDGAEDPRGAAARARERAGELSGLVAEAERQRVDERRLAELAELVDRERTRVARLAELAADLPARVERARAELDRARAAAASLDGLLTRRAELTAALRDARALPAARERAERAARRAQEAVDAHQEARDRLQDLRERRLDGMAAELAAHLADGAPCPVCGAVDHPRPASPPEAMVTEADERRARDEEQRAQAVRERARREEHEASAEADALVERLAGRTADDIASELSIVDEECAAATALAETVERGEADLRALDDDSRQVRDQRVEAERALGAAEAQHRELTETVRQRAERLDRAREGHADVAERRDHLVALAEALDVLVEARSTLDSARRRVAEHERAVEEAVTAAGFPDVDAALAAARSEEEVADLAERVRAAQDREAAARDVLAQPELAGVDPDQVVDVAGARERADLARERCEAAVTAAASAAGRARDVAELAGRLRAAWADLAPAQAEYAELAALTDVVNGRGQNHRKISLRSYVLAARLEEVAVAATTRLQRMSQGRYSFVHADGAGPRGTRGGLGLDVLDDYSGQVRPARTLSGGESFLASLALALGLADVVAAETGGAVLDTLFVDEGFGTLDAGALDLVMDTLDELRAGGRVVGLVSHVEELRQRIPVRLRVRKARTGSTLELSTA</sequence>
<accession>A0ABT1HTS7</accession>
<feature type="coiled-coil region" evidence="4">
    <location>
        <begin position="662"/>
        <end position="728"/>
    </location>
</feature>
<dbReference type="Gene3D" id="3.40.50.300">
    <property type="entry name" value="P-loop containing nucleotide triphosphate hydrolases"/>
    <property type="match status" value="2"/>
</dbReference>
<dbReference type="Proteomes" id="UP001205311">
    <property type="component" value="Unassembled WGS sequence"/>
</dbReference>
<comment type="similarity">
    <text evidence="1">Belongs to the SMC family. SbcC subfamily.</text>
</comment>
<keyword evidence="7" id="KW-0540">Nuclease</keyword>
<feature type="compositionally biased region" description="Basic and acidic residues" evidence="5">
    <location>
        <begin position="96"/>
        <end position="109"/>
    </location>
</feature>
<gene>
    <name evidence="7" type="ORF">LX15_002611</name>
</gene>
<feature type="domain" description="Rad50/SbcC-type AAA" evidence="6">
    <location>
        <begin position="5"/>
        <end position="212"/>
    </location>
</feature>
<dbReference type="RefSeq" id="WP_253669825.1">
    <property type="nucleotide sequence ID" value="NZ_JAMTCP010000012.1"/>
</dbReference>
<name>A0ABT1HTS7_STRSD</name>
<evidence type="ECO:0000256" key="2">
    <source>
        <dbReference type="ARBA" id="ARBA00011322"/>
    </source>
</evidence>
<feature type="coiled-coil region" evidence="4">
    <location>
        <begin position="600"/>
        <end position="634"/>
    </location>
</feature>
<feature type="region of interest" description="Disordered" evidence="5">
    <location>
        <begin position="516"/>
        <end position="554"/>
    </location>
</feature>
<dbReference type="InterPro" id="IPR038729">
    <property type="entry name" value="Rad50/SbcC_AAA"/>
</dbReference>
<protein>
    <recommendedName>
        <fullName evidence="3">Nuclease SbcCD subunit C</fullName>
    </recommendedName>
</protein>
<comment type="subunit">
    <text evidence="2">Heterodimer of SbcC and SbcD.</text>
</comment>
<dbReference type="PANTHER" id="PTHR32114">
    <property type="entry name" value="ABC TRANSPORTER ABCH.3"/>
    <property type="match status" value="1"/>
</dbReference>
<dbReference type="Pfam" id="PF13558">
    <property type="entry name" value="SbcC_Walker_B"/>
    <property type="match status" value="1"/>
</dbReference>
<evidence type="ECO:0000256" key="5">
    <source>
        <dbReference type="SAM" id="MobiDB-lite"/>
    </source>
</evidence>
<evidence type="ECO:0000313" key="7">
    <source>
        <dbReference type="EMBL" id="MCP2258912.1"/>
    </source>
</evidence>
<dbReference type="PANTHER" id="PTHR32114:SF2">
    <property type="entry name" value="ABC TRANSPORTER ABCH.3"/>
    <property type="match status" value="1"/>
</dbReference>
<dbReference type="SUPFAM" id="SSF52540">
    <property type="entry name" value="P-loop containing nucleoside triphosphate hydrolases"/>
    <property type="match status" value="1"/>
</dbReference>
<comment type="caution">
    <text evidence="7">The sequence shown here is derived from an EMBL/GenBank/DDBJ whole genome shotgun (WGS) entry which is preliminary data.</text>
</comment>
<feature type="region of interest" description="Disordered" evidence="5">
    <location>
        <begin position="96"/>
        <end position="115"/>
    </location>
</feature>
<evidence type="ECO:0000256" key="4">
    <source>
        <dbReference type="SAM" id="Coils"/>
    </source>
</evidence>
<evidence type="ECO:0000256" key="1">
    <source>
        <dbReference type="ARBA" id="ARBA00006930"/>
    </source>
</evidence>
<reference evidence="7 8" key="1">
    <citation type="submission" date="2022-06" db="EMBL/GenBank/DDBJ databases">
        <title>Genomic Encyclopedia of Archaeal and Bacterial Type Strains, Phase II (KMG-II): from individual species to whole genera.</title>
        <authorList>
            <person name="Goeker M."/>
        </authorList>
    </citation>
    <scope>NUCLEOTIDE SEQUENCE [LARGE SCALE GENOMIC DNA]</scope>
    <source>
        <strain evidence="7 8">DSM 40477</strain>
    </source>
</reference>
<proteinExistence type="inferred from homology"/>
<dbReference type="GO" id="GO:0004527">
    <property type="term" value="F:exonuclease activity"/>
    <property type="evidence" value="ECO:0007669"/>
    <property type="project" value="UniProtKB-KW"/>
</dbReference>
<keyword evidence="4" id="KW-0175">Coiled coil</keyword>
<keyword evidence="7" id="KW-0378">Hydrolase</keyword>
<dbReference type="EMBL" id="JAMTCP010000012">
    <property type="protein sequence ID" value="MCP2258912.1"/>
    <property type="molecule type" value="Genomic_DNA"/>
</dbReference>